<reference evidence="1 2" key="1">
    <citation type="journal article" date="2013" name="PLoS Genet.">
        <title>The genome and development-dependent transcriptomes of Pyronema confluens: a window into fungal evolution.</title>
        <authorList>
            <person name="Traeger S."/>
            <person name="Altegoer F."/>
            <person name="Freitag M."/>
            <person name="Gabaldon T."/>
            <person name="Kempken F."/>
            <person name="Kumar A."/>
            <person name="Marcet-Houben M."/>
            <person name="Poggeler S."/>
            <person name="Stajich J.E."/>
            <person name="Nowrousian M."/>
        </authorList>
    </citation>
    <scope>NUCLEOTIDE SEQUENCE [LARGE SCALE GENOMIC DNA]</scope>
    <source>
        <strain evidence="2">CBS 100304</strain>
        <tissue evidence="1">Vegetative mycelium</tissue>
    </source>
</reference>
<sequence length="89" mass="10339">MELRFQIGPLHSHRSKLCIKNYSFEGPKPTVNSVVLWHTYPFLSNNPRSLDTSECSITNGHQLLCQMHFNSMYGGFERSMQRPRAQLKI</sequence>
<name>U4L8X1_PYROM</name>
<protein>
    <submittedName>
        <fullName evidence="1">Uncharacterized protein</fullName>
    </submittedName>
</protein>
<dbReference type="EMBL" id="HF935839">
    <property type="protein sequence ID" value="CCX13420.1"/>
    <property type="molecule type" value="Genomic_DNA"/>
</dbReference>
<keyword evidence="2" id="KW-1185">Reference proteome</keyword>
<gene>
    <name evidence="1" type="ORF">PCON_13013</name>
</gene>
<dbReference type="Proteomes" id="UP000018144">
    <property type="component" value="Unassembled WGS sequence"/>
</dbReference>
<evidence type="ECO:0000313" key="1">
    <source>
        <dbReference type="EMBL" id="CCX13420.1"/>
    </source>
</evidence>
<accession>U4L8X1</accession>
<dbReference type="AlphaFoldDB" id="U4L8X1"/>
<evidence type="ECO:0000313" key="2">
    <source>
        <dbReference type="Proteomes" id="UP000018144"/>
    </source>
</evidence>
<proteinExistence type="predicted"/>
<organism evidence="1 2">
    <name type="scientific">Pyronema omphalodes (strain CBS 100304)</name>
    <name type="common">Pyronema confluens</name>
    <dbReference type="NCBI Taxonomy" id="1076935"/>
    <lineage>
        <taxon>Eukaryota</taxon>
        <taxon>Fungi</taxon>
        <taxon>Dikarya</taxon>
        <taxon>Ascomycota</taxon>
        <taxon>Pezizomycotina</taxon>
        <taxon>Pezizomycetes</taxon>
        <taxon>Pezizales</taxon>
        <taxon>Pyronemataceae</taxon>
        <taxon>Pyronema</taxon>
    </lineage>
</organism>